<dbReference type="PANTHER" id="PTHR35010:SF4">
    <property type="entry name" value="BLL5781 PROTEIN"/>
    <property type="match status" value="1"/>
</dbReference>
<accession>A0A7W2F843</accession>
<dbReference type="GO" id="GO:0003677">
    <property type="term" value="F:DNA binding"/>
    <property type="evidence" value="ECO:0007669"/>
    <property type="project" value="InterPro"/>
</dbReference>
<evidence type="ECO:0000313" key="2">
    <source>
        <dbReference type="EMBL" id="MBA5686862.1"/>
    </source>
</evidence>
<feature type="domain" description="HTH cro/C1-type" evidence="1">
    <location>
        <begin position="21"/>
        <end position="75"/>
    </location>
</feature>
<dbReference type="PANTHER" id="PTHR35010">
    <property type="entry name" value="BLL4672 PROTEIN-RELATED"/>
    <property type="match status" value="1"/>
</dbReference>
<dbReference type="Pfam" id="PF17765">
    <property type="entry name" value="MLTR_LBD"/>
    <property type="match status" value="1"/>
</dbReference>
<dbReference type="Gene3D" id="1.10.260.40">
    <property type="entry name" value="lambda repressor-like DNA-binding domains"/>
    <property type="match status" value="1"/>
</dbReference>
<dbReference type="EMBL" id="JACEZU010000003">
    <property type="protein sequence ID" value="MBA5686862.1"/>
    <property type="molecule type" value="Genomic_DNA"/>
</dbReference>
<protein>
    <submittedName>
        <fullName evidence="2">Helix-turn-helix transcriptional regulator</fullName>
    </submittedName>
</protein>
<dbReference type="Proteomes" id="UP000573499">
    <property type="component" value="Unassembled WGS sequence"/>
</dbReference>
<dbReference type="PROSITE" id="PS50943">
    <property type="entry name" value="HTH_CROC1"/>
    <property type="match status" value="1"/>
</dbReference>
<evidence type="ECO:0000259" key="1">
    <source>
        <dbReference type="PROSITE" id="PS50943"/>
    </source>
</evidence>
<keyword evidence="3" id="KW-1185">Reference proteome</keyword>
<evidence type="ECO:0000313" key="3">
    <source>
        <dbReference type="Proteomes" id="UP000573499"/>
    </source>
</evidence>
<comment type="caution">
    <text evidence="2">The sequence shown here is derived from an EMBL/GenBank/DDBJ whole genome shotgun (WGS) entry which is preliminary data.</text>
</comment>
<dbReference type="CDD" id="cd00093">
    <property type="entry name" value="HTH_XRE"/>
    <property type="match status" value="1"/>
</dbReference>
<dbReference type="AlphaFoldDB" id="A0A7W2F843"/>
<proteinExistence type="predicted"/>
<dbReference type="Gene3D" id="3.30.450.180">
    <property type="match status" value="1"/>
</dbReference>
<sequence length="292" mass="32604">MESLTPPAPPSAPPAHAGILLREWRAARRLSQLDLALDAGLSTRHLSCVETGKAQPSREILTRLADTLQMPLRARNALMVAAGFAPRYPETALVKPELAQMRRAIEFILGQQEPYPAMLLNRHWDMLMANRASARVNRYVMGGRRPAHRNLLRQIFDPADLRGAIVNWEEVAGNLIHHLHSVVAGAPSDQVARGLLDEVLAYPGVPTRWRVRELDAAAVPLQNTILRHDGGELRFFSTITTFGTPRDVTLDEVHIECCFPVDEATAELCRELARRDEAERPKATSNNRFLTE</sequence>
<dbReference type="InterPro" id="IPR001387">
    <property type="entry name" value="Cro/C1-type_HTH"/>
</dbReference>
<dbReference type="InterPro" id="IPR041413">
    <property type="entry name" value="MLTR_LBD"/>
</dbReference>
<dbReference type="InterPro" id="IPR010982">
    <property type="entry name" value="Lambda_DNA-bd_dom_sf"/>
</dbReference>
<name>A0A7W2F843_9BURK</name>
<dbReference type="SMART" id="SM00530">
    <property type="entry name" value="HTH_XRE"/>
    <property type="match status" value="1"/>
</dbReference>
<dbReference type="RefSeq" id="WP_182152714.1">
    <property type="nucleotide sequence ID" value="NZ_JACEZU010000003.1"/>
</dbReference>
<reference evidence="2 3" key="1">
    <citation type="submission" date="2020-07" db="EMBL/GenBank/DDBJ databases">
        <title>Novel species isolated from subtropical streams in China.</title>
        <authorList>
            <person name="Lu H."/>
        </authorList>
    </citation>
    <scope>NUCLEOTIDE SEQUENCE [LARGE SCALE GENOMIC DNA]</scope>
    <source>
        <strain evidence="2 3">LX47W</strain>
    </source>
</reference>
<gene>
    <name evidence="2" type="ORF">H3H39_07295</name>
</gene>
<dbReference type="SUPFAM" id="SSF47413">
    <property type="entry name" value="lambda repressor-like DNA-binding domains"/>
    <property type="match status" value="1"/>
</dbReference>
<dbReference type="Pfam" id="PF13560">
    <property type="entry name" value="HTH_31"/>
    <property type="match status" value="1"/>
</dbReference>
<organism evidence="2 3">
    <name type="scientific">Rugamonas apoptosis</name>
    <dbReference type="NCBI Taxonomy" id="2758570"/>
    <lineage>
        <taxon>Bacteria</taxon>
        <taxon>Pseudomonadati</taxon>
        <taxon>Pseudomonadota</taxon>
        <taxon>Betaproteobacteria</taxon>
        <taxon>Burkholderiales</taxon>
        <taxon>Oxalobacteraceae</taxon>
        <taxon>Telluria group</taxon>
        <taxon>Rugamonas</taxon>
    </lineage>
</organism>